<evidence type="ECO:0000313" key="10">
    <source>
        <dbReference type="Proteomes" id="UP001604277"/>
    </source>
</evidence>
<comment type="similarity">
    <text evidence="2">Belongs to the TOM1 family.</text>
</comment>
<keyword evidence="5" id="KW-0472">Membrane</keyword>
<accession>A0ABD1SHT7</accession>
<dbReference type="PANTHER" id="PTHR45898">
    <property type="entry name" value="TOM1-LIKE PROTEIN"/>
    <property type="match status" value="1"/>
</dbReference>
<evidence type="ECO:0000313" key="9">
    <source>
        <dbReference type="EMBL" id="KAL2500290.1"/>
    </source>
</evidence>
<keyword evidence="10" id="KW-1185">Reference proteome</keyword>
<feature type="domain" description="GAT" evidence="8">
    <location>
        <begin position="193"/>
        <end position="281"/>
    </location>
</feature>
<evidence type="ECO:0000259" key="7">
    <source>
        <dbReference type="PROSITE" id="PS50179"/>
    </source>
</evidence>
<comment type="caution">
    <text evidence="9">The sequence shown here is derived from an EMBL/GenBank/DDBJ whole genome shotgun (WGS) entry which is preliminary data.</text>
</comment>
<evidence type="ECO:0000256" key="1">
    <source>
        <dbReference type="ARBA" id="ARBA00004170"/>
    </source>
</evidence>
<feature type="region of interest" description="Disordered" evidence="6">
    <location>
        <begin position="158"/>
        <end position="182"/>
    </location>
</feature>
<feature type="domain" description="VHS" evidence="7">
    <location>
        <begin position="21"/>
        <end position="150"/>
    </location>
</feature>
<dbReference type="Pfam" id="PF03127">
    <property type="entry name" value="GAT"/>
    <property type="match status" value="1"/>
</dbReference>
<feature type="region of interest" description="Disordered" evidence="6">
    <location>
        <begin position="280"/>
        <end position="426"/>
    </location>
</feature>
<dbReference type="InterPro" id="IPR008942">
    <property type="entry name" value="ENTH_VHS"/>
</dbReference>
<organism evidence="9 10">
    <name type="scientific">Forsythia ovata</name>
    <dbReference type="NCBI Taxonomy" id="205694"/>
    <lineage>
        <taxon>Eukaryota</taxon>
        <taxon>Viridiplantae</taxon>
        <taxon>Streptophyta</taxon>
        <taxon>Embryophyta</taxon>
        <taxon>Tracheophyta</taxon>
        <taxon>Spermatophyta</taxon>
        <taxon>Magnoliopsida</taxon>
        <taxon>eudicotyledons</taxon>
        <taxon>Gunneridae</taxon>
        <taxon>Pentapetalae</taxon>
        <taxon>asterids</taxon>
        <taxon>lamiids</taxon>
        <taxon>Lamiales</taxon>
        <taxon>Oleaceae</taxon>
        <taxon>Forsythieae</taxon>
        <taxon>Forsythia</taxon>
    </lineage>
</organism>
<comment type="subcellular location">
    <subcellularLocation>
        <location evidence="1">Membrane</location>
        <topology evidence="1">Peripheral membrane protein</topology>
    </subcellularLocation>
</comment>
<feature type="region of interest" description="Disordered" evidence="6">
    <location>
        <begin position="481"/>
        <end position="509"/>
    </location>
</feature>
<dbReference type="GO" id="GO:0015031">
    <property type="term" value="P:protein transport"/>
    <property type="evidence" value="ECO:0007669"/>
    <property type="project" value="UniProtKB-KW"/>
</dbReference>
<keyword evidence="3" id="KW-0813">Transport</keyword>
<dbReference type="SUPFAM" id="SSF48464">
    <property type="entry name" value="ENTH/VHS domain"/>
    <property type="match status" value="1"/>
</dbReference>
<feature type="compositionally biased region" description="Polar residues" evidence="6">
    <location>
        <begin position="354"/>
        <end position="377"/>
    </location>
</feature>
<dbReference type="GO" id="GO:0016020">
    <property type="term" value="C:membrane"/>
    <property type="evidence" value="ECO:0007669"/>
    <property type="project" value="UniProtKB-SubCell"/>
</dbReference>
<proteinExistence type="inferred from homology"/>
<dbReference type="InterPro" id="IPR044836">
    <property type="entry name" value="TOL_plant"/>
</dbReference>
<dbReference type="FunFam" id="1.25.40.90:FF:000028">
    <property type="entry name" value="TOM1-like protein 2"/>
    <property type="match status" value="1"/>
</dbReference>
<dbReference type="InterPro" id="IPR014645">
    <property type="entry name" value="TOM1"/>
</dbReference>
<dbReference type="PROSITE" id="PS50179">
    <property type="entry name" value="VHS"/>
    <property type="match status" value="1"/>
</dbReference>
<evidence type="ECO:0000256" key="3">
    <source>
        <dbReference type="ARBA" id="ARBA00022448"/>
    </source>
</evidence>
<dbReference type="CDD" id="cd14231">
    <property type="entry name" value="GAT_GGA-like_plant"/>
    <property type="match status" value="1"/>
</dbReference>
<dbReference type="GO" id="GO:0005737">
    <property type="term" value="C:cytoplasm"/>
    <property type="evidence" value="ECO:0007669"/>
    <property type="project" value="UniProtKB-ARBA"/>
</dbReference>
<gene>
    <name evidence="9" type="ORF">Fot_34138</name>
</gene>
<sequence>MISSIASISSSSSATVRVEKATSEFLIGPDWTMNIDICDTINSNQMLAKDVVKAVKKRLQHKNPKVQLLALTLLETMVKNCGDYVHFQIAERSILQEMVKIVRKKTDMHVRDKILVLIDSWREAFGGSGGRYPQYYIAYEDLRRSGVQFPQRSPDTAPIFTPPVTHPIPRHPQPGYGMPSSSTTRLDEAMAAEVETLSLSSLNAMRDVLDLLADMLQAVDPSDRLAVKDEVIVDLVEQCRANQRKLMQMLTTTGDEELLGQGLELNDSLQNVLSKHDAIASGSPLPRQVTNVNTRSAEIPDTSLRPTEVTEQSSTPNSKPTAPVIPVTGGLIDGEEEEEEDDFAQLARRHSKTRNNASQSTSTVNSEGVTMVNTNHNAGPPEAPSTPVISKALVPITTPAPVQTSREPSYTYSTPTTTSSSMPLQESKSLQHFDSVPARESYVSINGDTQLNSSPRSTAPAGQRPFIPSYRLFEDLNVFGGTDGRFKATNNPSSSLSGNSSQSMVGGRK</sequence>
<reference evidence="10" key="1">
    <citation type="submission" date="2024-07" db="EMBL/GenBank/DDBJ databases">
        <title>Two chromosome-level genome assemblies of Korean endemic species Abeliophyllum distichum and Forsythia ovata (Oleaceae).</title>
        <authorList>
            <person name="Jang H."/>
        </authorList>
    </citation>
    <scope>NUCLEOTIDE SEQUENCE [LARGE SCALE GENOMIC DNA]</scope>
</reference>
<dbReference type="Gene3D" id="1.25.40.90">
    <property type="match status" value="1"/>
</dbReference>
<dbReference type="SUPFAM" id="SSF89009">
    <property type="entry name" value="GAT-like domain"/>
    <property type="match status" value="1"/>
</dbReference>
<feature type="compositionally biased region" description="Low complexity" evidence="6">
    <location>
        <begin position="490"/>
        <end position="503"/>
    </location>
</feature>
<keyword evidence="4" id="KW-0653">Protein transport</keyword>
<dbReference type="EMBL" id="JBFOLJ010000010">
    <property type="protein sequence ID" value="KAL2500290.1"/>
    <property type="molecule type" value="Genomic_DNA"/>
</dbReference>
<dbReference type="Proteomes" id="UP001604277">
    <property type="component" value="Unassembled WGS sequence"/>
</dbReference>
<protein>
    <submittedName>
        <fullName evidence="9">ENTH/VHS/GAT family protein</fullName>
    </submittedName>
</protein>
<feature type="compositionally biased region" description="Polar residues" evidence="6">
    <location>
        <begin position="309"/>
        <end position="320"/>
    </location>
</feature>
<dbReference type="InterPro" id="IPR038425">
    <property type="entry name" value="GAT_sf"/>
</dbReference>
<dbReference type="PANTHER" id="PTHR45898:SF2">
    <property type="entry name" value="TOM1-LIKE PROTEIN 6"/>
    <property type="match status" value="1"/>
</dbReference>
<dbReference type="PROSITE" id="PS50909">
    <property type="entry name" value="GAT"/>
    <property type="match status" value="1"/>
</dbReference>
<evidence type="ECO:0000259" key="8">
    <source>
        <dbReference type="PROSITE" id="PS50909"/>
    </source>
</evidence>
<evidence type="ECO:0000256" key="5">
    <source>
        <dbReference type="ARBA" id="ARBA00023136"/>
    </source>
</evidence>
<dbReference type="Pfam" id="PF00790">
    <property type="entry name" value="VHS"/>
    <property type="match status" value="1"/>
</dbReference>
<dbReference type="InterPro" id="IPR002014">
    <property type="entry name" value="VHS_dom"/>
</dbReference>
<evidence type="ECO:0000256" key="2">
    <source>
        <dbReference type="ARBA" id="ARBA00007708"/>
    </source>
</evidence>
<evidence type="ECO:0000256" key="6">
    <source>
        <dbReference type="SAM" id="MobiDB-lite"/>
    </source>
</evidence>
<dbReference type="PIRSF" id="PIRSF036948">
    <property type="entry name" value="TOM1"/>
    <property type="match status" value="1"/>
</dbReference>
<dbReference type="Gene3D" id="1.20.58.160">
    <property type="match status" value="1"/>
</dbReference>
<dbReference type="InterPro" id="IPR004152">
    <property type="entry name" value="GAT_dom"/>
</dbReference>
<name>A0ABD1SHT7_9LAMI</name>
<feature type="compositionally biased region" description="Low complexity" evidence="6">
    <location>
        <begin position="408"/>
        <end position="421"/>
    </location>
</feature>
<feature type="compositionally biased region" description="Acidic residues" evidence="6">
    <location>
        <begin position="333"/>
        <end position="343"/>
    </location>
</feature>
<feature type="compositionally biased region" description="Pro residues" evidence="6">
    <location>
        <begin position="160"/>
        <end position="172"/>
    </location>
</feature>
<dbReference type="CDD" id="cd03561">
    <property type="entry name" value="VHS"/>
    <property type="match status" value="1"/>
</dbReference>
<dbReference type="SMART" id="SM00288">
    <property type="entry name" value="VHS"/>
    <property type="match status" value="1"/>
</dbReference>
<evidence type="ECO:0000256" key="4">
    <source>
        <dbReference type="ARBA" id="ARBA00022927"/>
    </source>
</evidence>
<dbReference type="AlphaFoldDB" id="A0ABD1SHT7"/>